<feature type="compositionally biased region" description="Polar residues" evidence="1">
    <location>
        <begin position="148"/>
        <end position="161"/>
    </location>
</feature>
<sequence length="313" mass="34732">MAKESQTVDNEDQTALKAYHRKNVCLIHLAEKEAEDCHLIEMGRGDGVGKKSVAKAKPKAPAKSSHKSTADSKSSSSLDAEDDSGSAESEDDLPDPRSMTDEQIAQLLGGENPVTVQTNKNMAARNKEHAFPDLFNIRDEDIDMVSLHSSSRASTHNSEPPSSEFIADSSEEDEVESALPVTKCQSKAHSVMDGDDVESEESEIKLPHHWPVSSKQSKHEQAFHKEQPKVVSNEALSNKMKSTTGCSEEKDRKKADEDEDTKWGAWARIVRNKRGKANLLDQHSTLRLIIYKAIKITKFDVLKKKAWPEQDTS</sequence>
<proteinExistence type="predicted"/>
<feature type="compositionally biased region" description="Basic and acidic residues" evidence="1">
    <location>
        <begin position="247"/>
        <end position="256"/>
    </location>
</feature>
<feature type="compositionally biased region" description="Basic and acidic residues" evidence="1">
    <location>
        <begin position="217"/>
        <end position="228"/>
    </location>
</feature>
<accession>A0A9P5NDQ3</accession>
<evidence type="ECO:0000256" key="1">
    <source>
        <dbReference type="SAM" id="MobiDB-lite"/>
    </source>
</evidence>
<feature type="compositionally biased region" description="Basic residues" evidence="1">
    <location>
        <begin position="52"/>
        <end position="66"/>
    </location>
</feature>
<evidence type="ECO:0000313" key="2">
    <source>
        <dbReference type="EMBL" id="KAF8877659.1"/>
    </source>
</evidence>
<name>A0A9P5NDQ3_GYMJU</name>
<feature type="compositionally biased region" description="Polar residues" evidence="1">
    <location>
        <begin position="234"/>
        <end position="246"/>
    </location>
</feature>
<organism evidence="2 3">
    <name type="scientific">Gymnopilus junonius</name>
    <name type="common">Spectacular rustgill mushroom</name>
    <name type="synonym">Gymnopilus spectabilis subsp. junonius</name>
    <dbReference type="NCBI Taxonomy" id="109634"/>
    <lineage>
        <taxon>Eukaryota</taxon>
        <taxon>Fungi</taxon>
        <taxon>Dikarya</taxon>
        <taxon>Basidiomycota</taxon>
        <taxon>Agaricomycotina</taxon>
        <taxon>Agaricomycetes</taxon>
        <taxon>Agaricomycetidae</taxon>
        <taxon>Agaricales</taxon>
        <taxon>Agaricineae</taxon>
        <taxon>Hymenogastraceae</taxon>
        <taxon>Gymnopilus</taxon>
    </lineage>
</organism>
<dbReference type="Proteomes" id="UP000724874">
    <property type="component" value="Unassembled WGS sequence"/>
</dbReference>
<protein>
    <submittedName>
        <fullName evidence="2">Uncharacterized protein</fullName>
    </submittedName>
</protein>
<evidence type="ECO:0000313" key="3">
    <source>
        <dbReference type="Proteomes" id="UP000724874"/>
    </source>
</evidence>
<feature type="compositionally biased region" description="Acidic residues" evidence="1">
    <location>
        <begin position="79"/>
        <end position="93"/>
    </location>
</feature>
<dbReference type="EMBL" id="JADNYJ010000167">
    <property type="protein sequence ID" value="KAF8877659.1"/>
    <property type="molecule type" value="Genomic_DNA"/>
</dbReference>
<gene>
    <name evidence="2" type="ORF">CPB84DRAFT_1752097</name>
</gene>
<reference evidence="2" key="1">
    <citation type="submission" date="2020-11" db="EMBL/GenBank/DDBJ databases">
        <authorList>
            <consortium name="DOE Joint Genome Institute"/>
            <person name="Ahrendt S."/>
            <person name="Riley R."/>
            <person name="Andreopoulos W."/>
            <person name="LaButti K."/>
            <person name="Pangilinan J."/>
            <person name="Ruiz-duenas F.J."/>
            <person name="Barrasa J.M."/>
            <person name="Sanchez-Garcia M."/>
            <person name="Camarero S."/>
            <person name="Miyauchi S."/>
            <person name="Serrano A."/>
            <person name="Linde D."/>
            <person name="Babiker R."/>
            <person name="Drula E."/>
            <person name="Ayuso-Fernandez I."/>
            <person name="Pacheco R."/>
            <person name="Padilla G."/>
            <person name="Ferreira P."/>
            <person name="Barriuso J."/>
            <person name="Kellner H."/>
            <person name="Castanera R."/>
            <person name="Alfaro M."/>
            <person name="Ramirez L."/>
            <person name="Pisabarro A.G."/>
            <person name="Kuo A."/>
            <person name="Tritt A."/>
            <person name="Lipzen A."/>
            <person name="He G."/>
            <person name="Yan M."/>
            <person name="Ng V."/>
            <person name="Cullen D."/>
            <person name="Martin F."/>
            <person name="Rosso M.-N."/>
            <person name="Henrissat B."/>
            <person name="Hibbett D."/>
            <person name="Martinez A.T."/>
            <person name="Grigoriev I.V."/>
        </authorList>
    </citation>
    <scope>NUCLEOTIDE SEQUENCE</scope>
    <source>
        <strain evidence="2">AH 44721</strain>
    </source>
</reference>
<feature type="region of interest" description="Disordered" evidence="1">
    <location>
        <begin position="43"/>
        <end position="125"/>
    </location>
</feature>
<feature type="region of interest" description="Disordered" evidence="1">
    <location>
        <begin position="148"/>
        <end position="260"/>
    </location>
</feature>
<dbReference type="AlphaFoldDB" id="A0A9P5NDQ3"/>
<comment type="caution">
    <text evidence="2">The sequence shown here is derived from an EMBL/GenBank/DDBJ whole genome shotgun (WGS) entry which is preliminary data.</text>
</comment>
<keyword evidence="3" id="KW-1185">Reference proteome</keyword>